<proteinExistence type="predicted"/>
<organism evidence="2 3">
    <name type="scientific">Plasmodium yoelii yoelii</name>
    <dbReference type="NCBI Taxonomy" id="73239"/>
    <lineage>
        <taxon>Eukaryota</taxon>
        <taxon>Sar</taxon>
        <taxon>Alveolata</taxon>
        <taxon>Apicomplexa</taxon>
        <taxon>Aconoidasida</taxon>
        <taxon>Haemosporida</taxon>
        <taxon>Plasmodiidae</taxon>
        <taxon>Plasmodium</taxon>
        <taxon>Plasmodium (Vinckeia)</taxon>
    </lineage>
</organism>
<accession>Q7RQG0</accession>
<protein>
    <submittedName>
        <fullName evidence="2">Plasmodium falciparum CG7</fullName>
    </submittedName>
</protein>
<feature type="compositionally biased region" description="Basic and acidic residues" evidence="1">
    <location>
        <begin position="180"/>
        <end position="189"/>
    </location>
</feature>
<feature type="compositionally biased region" description="Polar residues" evidence="1">
    <location>
        <begin position="273"/>
        <end position="286"/>
    </location>
</feature>
<dbReference type="FunCoup" id="Q7RQG0">
    <property type="interactions" value="14"/>
</dbReference>
<feature type="region of interest" description="Disordered" evidence="1">
    <location>
        <begin position="161"/>
        <end position="189"/>
    </location>
</feature>
<evidence type="ECO:0000313" key="2">
    <source>
        <dbReference type="EMBL" id="EAA20427.1"/>
    </source>
</evidence>
<dbReference type="EMBL" id="AABL01000300">
    <property type="protein sequence ID" value="EAA20427.1"/>
    <property type="molecule type" value="Genomic_DNA"/>
</dbReference>
<feature type="compositionally biased region" description="Low complexity" evidence="1">
    <location>
        <begin position="170"/>
        <end position="179"/>
    </location>
</feature>
<evidence type="ECO:0000256" key="1">
    <source>
        <dbReference type="SAM" id="MobiDB-lite"/>
    </source>
</evidence>
<gene>
    <name evidence="2" type="ORF">PY01138</name>
</gene>
<evidence type="ECO:0000313" key="3">
    <source>
        <dbReference type="Proteomes" id="UP000008553"/>
    </source>
</evidence>
<feature type="region of interest" description="Disordered" evidence="1">
    <location>
        <begin position="269"/>
        <end position="290"/>
    </location>
</feature>
<reference evidence="2 3" key="1">
    <citation type="journal article" date="2002" name="Nature">
        <title>Genome sequence and comparative analysis of the model rodent malaria parasite Plasmodium yoelii yoelii.</title>
        <authorList>
            <person name="Carlton J.M."/>
            <person name="Angiuoli S.V."/>
            <person name="Suh B.B."/>
            <person name="Kooij T.W."/>
            <person name="Pertea M."/>
            <person name="Silva J.C."/>
            <person name="Ermolaeva M.D."/>
            <person name="Allen J.E."/>
            <person name="Selengut J.D."/>
            <person name="Koo H.L."/>
            <person name="Peterson J.D."/>
            <person name="Pop M."/>
            <person name="Kosack D.S."/>
            <person name="Shumway M.F."/>
            <person name="Bidwell S.L."/>
            <person name="Shallom S.J."/>
            <person name="van Aken S.E."/>
            <person name="Riedmuller S.B."/>
            <person name="Feldblyum T.V."/>
            <person name="Cho J.K."/>
            <person name="Quackenbush J."/>
            <person name="Sedegah M."/>
            <person name="Shoaibi A."/>
            <person name="Cummings L.M."/>
            <person name="Florens L."/>
            <person name="Yates J.R."/>
            <person name="Raine J.D."/>
            <person name="Sinden R.E."/>
            <person name="Harris M.A."/>
            <person name="Cunningham D.A."/>
            <person name="Preiser P.R."/>
            <person name="Bergman L.W."/>
            <person name="Vaidya A.B."/>
            <person name="van Lin L.H."/>
            <person name="Janse C.J."/>
            <person name="Waters A.P."/>
            <person name="Smith H.O."/>
            <person name="White O.R."/>
            <person name="Salzberg S.L."/>
            <person name="Venter J.C."/>
            <person name="Fraser C.M."/>
            <person name="Hoffman S.L."/>
            <person name="Gardner M.J."/>
            <person name="Carucci D.J."/>
        </authorList>
    </citation>
    <scope>NUCLEOTIDE SEQUENCE [LARGE SCALE GENOMIC DNA]</scope>
    <source>
        <strain evidence="2 3">17XNL</strain>
    </source>
</reference>
<comment type="caution">
    <text evidence="2">The sequence shown here is derived from an EMBL/GenBank/DDBJ whole genome shotgun (WGS) entry which is preliminary data.</text>
</comment>
<dbReference type="AlphaFoldDB" id="Q7RQG0"/>
<dbReference type="Proteomes" id="UP000008553">
    <property type="component" value="Unassembled WGS sequence"/>
</dbReference>
<dbReference type="STRING" id="73239.Q7RQG0"/>
<sequence length="329" mass="38354">MACINKHEPINTRVKYKTIHKIKDECYVPEQAYLVPDNEGTSIYLSYELNKTLEIIFRNYSINGYMGVNEFIRMFNVLIKHLTSIKVSQKTPHVERYNAGVQVDIKRECKEINAVCEMIDASCDAFVDVKSIGIATDEIKYENNKRTELHDENKESHNNALLNEKKNDNKQNNNNNNSSSERKLQNSEKLKIKKRIESIEKAYTHKDELNKKLKEELNSSLKIIEEKNVEIENINKNNLKELEKKDEKIEDLKKIIEQLKSEKKNLELKESKTNIQSSENNSSKQLPSRDKLQDIEMDYLNLKRVVVLPCEEEAQLLKIFAMYSTYCGG</sequence>
<dbReference type="PaxDb" id="73239-Q7RQG0"/>
<name>Q7RQG0_PLAYO</name>
<dbReference type="InParanoid" id="Q7RQG0"/>
<keyword evidence="3" id="KW-1185">Reference proteome</keyword>